<comment type="caution">
    <text evidence="1">The sequence shown here is derived from an EMBL/GenBank/DDBJ whole genome shotgun (WGS) entry which is preliminary data.</text>
</comment>
<proteinExistence type="predicted"/>
<dbReference type="EMBL" id="JAVDZE010000001">
    <property type="protein sequence ID" value="MDV3103639.1"/>
    <property type="molecule type" value="Genomic_DNA"/>
</dbReference>
<evidence type="ECO:0000313" key="2">
    <source>
        <dbReference type="Proteomes" id="UP001245683"/>
    </source>
</evidence>
<dbReference type="RefSeq" id="WP_315340561.1">
    <property type="nucleotide sequence ID" value="NZ_JAVDZE010000001.1"/>
</dbReference>
<accession>A0AAE4NV17</accession>
<gene>
    <name evidence="1" type="ORF">RBI02_03630</name>
</gene>
<protein>
    <submittedName>
        <fullName evidence="1">Uncharacterized protein</fullName>
    </submittedName>
</protein>
<dbReference type="AlphaFoldDB" id="A0AAE4NV17"/>
<dbReference type="Proteomes" id="UP001245683">
    <property type="component" value="Unassembled WGS sequence"/>
</dbReference>
<keyword evidence="2" id="KW-1185">Reference proteome</keyword>
<reference evidence="1 2" key="1">
    <citation type="submission" date="2023-08" db="EMBL/GenBank/DDBJ databases">
        <title>Draft genome sequence of Thermococcus waiotapuensis WT1T, a thermophilic sulphur-dependent archaeon from order Thermococcales.</title>
        <authorList>
            <person name="Manners S.H."/>
            <person name="Carere C.R."/>
            <person name="Dhami M.K."/>
            <person name="Dobson R.C.J."/>
            <person name="Stott M.B."/>
        </authorList>
    </citation>
    <scope>NUCLEOTIDE SEQUENCE [LARGE SCALE GENOMIC DNA]</scope>
    <source>
        <strain evidence="1 2">WT1</strain>
    </source>
</reference>
<sequence>MSLLAGEPLTVYHLFGFALISRWSADVPSSKVMFSKEKAEPGMKL</sequence>
<evidence type="ECO:0000313" key="1">
    <source>
        <dbReference type="EMBL" id="MDV3103639.1"/>
    </source>
</evidence>
<name>A0AAE4NV17_9EURY</name>
<organism evidence="1 2">
    <name type="scientific">Thermococcus waiotapuensis</name>
    <dbReference type="NCBI Taxonomy" id="90909"/>
    <lineage>
        <taxon>Archaea</taxon>
        <taxon>Methanobacteriati</taxon>
        <taxon>Methanobacteriota</taxon>
        <taxon>Thermococci</taxon>
        <taxon>Thermococcales</taxon>
        <taxon>Thermococcaceae</taxon>
        <taxon>Thermococcus</taxon>
    </lineage>
</organism>